<dbReference type="InterPro" id="IPR001752">
    <property type="entry name" value="Kinesin_motor_dom"/>
</dbReference>
<dbReference type="InParanoid" id="A0A1U7Z5H2"/>
<dbReference type="GO" id="GO:0007018">
    <property type="term" value="P:microtubule-based movement"/>
    <property type="evidence" value="ECO:0007669"/>
    <property type="project" value="InterPro"/>
</dbReference>
<evidence type="ECO:0000256" key="2">
    <source>
        <dbReference type="ARBA" id="ARBA00023175"/>
    </source>
</evidence>
<keyword evidence="2 3" id="KW-0505">Motor protein</keyword>
<dbReference type="KEGG" id="nnu:104586983"/>
<dbReference type="PANTHER" id="PTHR47972:SF14">
    <property type="entry name" value="KINESIN-LIKE PROTEIN KIN-14J"/>
    <property type="match status" value="1"/>
</dbReference>
<dbReference type="AlphaFoldDB" id="A0A1U7Z5H2"/>
<dbReference type="STRING" id="4432.A0A1U7Z5H2"/>
<feature type="domain" description="Calponin-homology (CH)" evidence="6">
    <location>
        <begin position="39"/>
        <end position="146"/>
    </location>
</feature>
<evidence type="ECO:0000256" key="4">
    <source>
        <dbReference type="SAM" id="Coils"/>
    </source>
</evidence>
<keyword evidence="3" id="KW-0067">ATP-binding</keyword>
<dbReference type="PROSITE" id="PS50021">
    <property type="entry name" value="CH"/>
    <property type="match status" value="1"/>
</dbReference>
<dbReference type="GO" id="GO:0005524">
    <property type="term" value="F:ATP binding"/>
    <property type="evidence" value="ECO:0007669"/>
    <property type="project" value="UniProtKB-UniRule"/>
</dbReference>
<dbReference type="InterPro" id="IPR036872">
    <property type="entry name" value="CH_dom_sf"/>
</dbReference>
<dbReference type="SUPFAM" id="SSF52540">
    <property type="entry name" value="P-loop containing nucleoside triphosphate hydrolases"/>
    <property type="match status" value="1"/>
</dbReference>
<dbReference type="eggNOG" id="KOG0239">
    <property type="taxonomic scope" value="Eukaryota"/>
</dbReference>
<reference evidence="9" key="1">
    <citation type="submission" date="2025-08" db="UniProtKB">
        <authorList>
            <consortium name="RefSeq"/>
        </authorList>
    </citation>
    <scope>IDENTIFICATION</scope>
</reference>
<dbReference type="RefSeq" id="XP_010242695.1">
    <property type="nucleotide sequence ID" value="XM_010244393.2"/>
</dbReference>
<name>A0A1U7Z5H2_NELNU</name>
<dbReference type="InterPro" id="IPR001715">
    <property type="entry name" value="CH_dom"/>
</dbReference>
<dbReference type="Pfam" id="PF16796">
    <property type="entry name" value="Microtub_bd"/>
    <property type="match status" value="1"/>
</dbReference>
<evidence type="ECO:0000256" key="5">
    <source>
        <dbReference type="SAM" id="MobiDB-lite"/>
    </source>
</evidence>
<protein>
    <submittedName>
        <fullName evidence="9">Kinesin-like protein KIN-14G isoform X1</fullName>
    </submittedName>
</protein>
<evidence type="ECO:0000256" key="1">
    <source>
        <dbReference type="ARBA" id="ARBA00010899"/>
    </source>
</evidence>
<sequence length="696" mass="78990">MNSQPEGRIRENGDFNSSNSSLYGDVVDTTLNINIEAEDKKRADLVEWLNGILPDLRLPLESSEQDIRVCLIDGAVLCCITNRLSPRPVNEGSSYGLSSEVYMDNVKRFLAAMDELGLPKFELSDLEQGSMTKVLECLWTLKQQFGSSLGGDNNLVSISKPGSQQRKKWRVSENEHLEGNTGSQGDATSSGQHTTLSVEERQKNLSDYQSKKNSSDSKFQHVLHSPVMSESSAALIHHVGHKFHEVFQLKQGCYADLPPAKISEMLKSTSLDNAPTQSLLSVVNGILDESIERKNGEIPHRVACLLRKVVQEIERRISTQAEHLRTQNNLYKAREEKYKSRIRVLETLAAGTNEKTKIVNELQQTKTEKTKMEERMKHEQDVLRLMKEKDLTDSEISSLKQELVMAKRTYEERCLQLESEAKGTKHDLEERLKELEFLLKTSQEEVKEFEAFSSSKAENWKKKECSYLSFIKSQFESLQELRVASESIKQEVMSTQQTYLEEFSHLGKKLKGLADTVENYHVVLAENRRLYNEVQDLKGNIRVYCRIRPFLPGQNGKQTTIEYIGDNGELAVVNPSKQGKDSCRMFKFNKVFGPTATQAEVFLDTQPLIRSILDGYNVCIFAYGQTGSGKTYTMTGPDAARKEDWGVNYRALNDLFEISQSRKSSVSYEVGVQMVEIYNEQVRDLLSSDGSQKRYP</sequence>
<dbReference type="OrthoDB" id="3176171at2759"/>
<dbReference type="SMART" id="SM00129">
    <property type="entry name" value="KISc"/>
    <property type="match status" value="1"/>
</dbReference>
<evidence type="ECO:0000313" key="9">
    <source>
        <dbReference type="RefSeq" id="XP_010242695.1"/>
    </source>
</evidence>
<evidence type="ECO:0000256" key="3">
    <source>
        <dbReference type="PROSITE-ProRule" id="PRU00283"/>
    </source>
</evidence>
<dbReference type="PANTHER" id="PTHR47972">
    <property type="entry name" value="KINESIN-LIKE PROTEIN KLP-3"/>
    <property type="match status" value="1"/>
</dbReference>
<dbReference type="Gene3D" id="1.20.5.170">
    <property type="match status" value="1"/>
</dbReference>
<keyword evidence="3" id="KW-0547">Nucleotide-binding</keyword>
<proteinExistence type="inferred from homology"/>
<dbReference type="InterPro" id="IPR027640">
    <property type="entry name" value="Kinesin-like_fam"/>
</dbReference>
<dbReference type="SMART" id="SM00033">
    <property type="entry name" value="CH"/>
    <property type="match status" value="1"/>
</dbReference>
<dbReference type="InterPro" id="IPR036961">
    <property type="entry name" value="Kinesin_motor_dom_sf"/>
</dbReference>
<comment type="similarity">
    <text evidence="1">Belongs to the TRAFAC class myosin-kinesin ATPase superfamily. Kinesin family. KIN-14 subfamily.</text>
</comment>
<evidence type="ECO:0000313" key="8">
    <source>
        <dbReference type="Proteomes" id="UP000189703"/>
    </source>
</evidence>
<dbReference type="Proteomes" id="UP000189703">
    <property type="component" value="Unplaced"/>
</dbReference>
<dbReference type="FunFam" id="3.40.850.10:FF:000111">
    <property type="entry name" value="p-loop nucleoside triphosphate hydrolase superfamily protein with CH (Calponin Homology) domain"/>
    <property type="match status" value="1"/>
</dbReference>
<dbReference type="Gene3D" id="1.10.418.10">
    <property type="entry name" value="Calponin-like domain"/>
    <property type="match status" value="1"/>
</dbReference>
<gene>
    <name evidence="9" type="primary">LOC104586983</name>
</gene>
<dbReference type="Gene3D" id="3.40.850.10">
    <property type="entry name" value="Kinesin motor domain"/>
    <property type="match status" value="1"/>
</dbReference>
<evidence type="ECO:0000259" key="6">
    <source>
        <dbReference type="PROSITE" id="PS50021"/>
    </source>
</evidence>
<feature type="region of interest" description="Disordered" evidence="5">
    <location>
        <begin position="156"/>
        <end position="196"/>
    </location>
</feature>
<evidence type="ECO:0000259" key="7">
    <source>
        <dbReference type="PROSITE" id="PS50067"/>
    </source>
</evidence>
<accession>A0A1U7Z5H2</accession>
<dbReference type="OMA" id="YNEIHEL"/>
<dbReference type="GO" id="GO:0015630">
    <property type="term" value="C:microtubule cytoskeleton"/>
    <property type="evidence" value="ECO:0000318"/>
    <property type="project" value="GO_Central"/>
</dbReference>
<feature type="binding site" evidence="3">
    <location>
        <begin position="624"/>
        <end position="631"/>
    </location>
    <ligand>
        <name>ATP</name>
        <dbReference type="ChEBI" id="CHEBI:30616"/>
    </ligand>
</feature>
<dbReference type="PROSITE" id="PS50067">
    <property type="entry name" value="KINESIN_MOTOR_2"/>
    <property type="match status" value="1"/>
</dbReference>
<dbReference type="GO" id="GO:0003777">
    <property type="term" value="F:microtubule motor activity"/>
    <property type="evidence" value="ECO:0007669"/>
    <property type="project" value="InterPro"/>
</dbReference>
<dbReference type="InterPro" id="IPR027417">
    <property type="entry name" value="P-loop_NTPase"/>
</dbReference>
<dbReference type="InterPro" id="IPR031852">
    <property type="entry name" value="Vik1/Cik1_MT-bd"/>
</dbReference>
<feature type="compositionally biased region" description="Polar residues" evidence="5">
    <location>
        <begin position="180"/>
        <end position="196"/>
    </location>
</feature>
<organism evidence="8 9">
    <name type="scientific">Nelumbo nucifera</name>
    <name type="common">Sacred lotus</name>
    <dbReference type="NCBI Taxonomy" id="4432"/>
    <lineage>
        <taxon>Eukaryota</taxon>
        <taxon>Viridiplantae</taxon>
        <taxon>Streptophyta</taxon>
        <taxon>Embryophyta</taxon>
        <taxon>Tracheophyta</taxon>
        <taxon>Spermatophyta</taxon>
        <taxon>Magnoliopsida</taxon>
        <taxon>Proteales</taxon>
        <taxon>Nelumbonaceae</taxon>
        <taxon>Nelumbo</taxon>
    </lineage>
</organism>
<dbReference type="GeneID" id="104586983"/>
<keyword evidence="4" id="KW-0175">Coiled coil</keyword>
<dbReference type="Pfam" id="PF00307">
    <property type="entry name" value="CH"/>
    <property type="match status" value="1"/>
</dbReference>
<feature type="coiled-coil region" evidence="4">
    <location>
        <begin position="355"/>
        <end position="445"/>
    </location>
</feature>
<dbReference type="SUPFAM" id="SSF47576">
    <property type="entry name" value="Calponin-homology domain, CH-domain"/>
    <property type="match status" value="1"/>
</dbReference>
<dbReference type="GO" id="GO:0007017">
    <property type="term" value="P:microtubule-based process"/>
    <property type="evidence" value="ECO:0000318"/>
    <property type="project" value="GO_Central"/>
</dbReference>
<keyword evidence="8" id="KW-1185">Reference proteome</keyword>
<feature type="domain" description="Kinesin motor" evidence="7">
    <location>
        <begin position="540"/>
        <end position="696"/>
    </location>
</feature>
<dbReference type="GO" id="GO:0008017">
    <property type="term" value="F:microtubule binding"/>
    <property type="evidence" value="ECO:0000318"/>
    <property type="project" value="GO_Central"/>
</dbReference>